<dbReference type="Pfam" id="PF00392">
    <property type="entry name" value="GntR"/>
    <property type="match status" value="1"/>
</dbReference>
<dbReference type="SMART" id="SM00895">
    <property type="entry name" value="FCD"/>
    <property type="match status" value="1"/>
</dbReference>
<keyword evidence="2" id="KW-0238">DNA-binding</keyword>
<dbReference type="EMBL" id="CP121689">
    <property type="protein sequence ID" value="WZL76574.1"/>
    <property type="molecule type" value="Genomic_DNA"/>
</dbReference>
<dbReference type="SUPFAM" id="SSF48008">
    <property type="entry name" value="GntR ligand-binding domain-like"/>
    <property type="match status" value="1"/>
</dbReference>
<feature type="domain" description="HTH gntR-type" evidence="4">
    <location>
        <begin position="23"/>
        <end position="90"/>
    </location>
</feature>
<dbReference type="InterPro" id="IPR036390">
    <property type="entry name" value="WH_DNA-bd_sf"/>
</dbReference>
<dbReference type="InterPro" id="IPR008920">
    <property type="entry name" value="TF_FadR/GntR_C"/>
</dbReference>
<dbReference type="Gene3D" id="1.10.10.10">
    <property type="entry name" value="Winged helix-like DNA-binding domain superfamily/Winged helix DNA-binding domain"/>
    <property type="match status" value="1"/>
</dbReference>
<keyword evidence="6" id="KW-1185">Reference proteome</keyword>
<dbReference type="InterPro" id="IPR036388">
    <property type="entry name" value="WH-like_DNA-bd_sf"/>
</dbReference>
<proteinExistence type="predicted"/>
<dbReference type="InterPro" id="IPR011711">
    <property type="entry name" value="GntR_C"/>
</dbReference>
<dbReference type="PRINTS" id="PR00035">
    <property type="entry name" value="HTHGNTR"/>
</dbReference>
<keyword evidence="3" id="KW-0804">Transcription</keyword>
<evidence type="ECO:0000256" key="2">
    <source>
        <dbReference type="ARBA" id="ARBA00023125"/>
    </source>
</evidence>
<evidence type="ECO:0000256" key="3">
    <source>
        <dbReference type="ARBA" id="ARBA00023163"/>
    </source>
</evidence>
<keyword evidence="1" id="KW-0805">Transcription regulation</keyword>
<dbReference type="PANTHER" id="PTHR43537">
    <property type="entry name" value="TRANSCRIPTIONAL REGULATOR, GNTR FAMILY"/>
    <property type="match status" value="1"/>
</dbReference>
<dbReference type="SUPFAM" id="SSF46785">
    <property type="entry name" value="Winged helix' DNA-binding domain"/>
    <property type="match status" value="1"/>
</dbReference>
<dbReference type="Proteomes" id="UP001461341">
    <property type="component" value="Chromosome"/>
</dbReference>
<evidence type="ECO:0000259" key="4">
    <source>
        <dbReference type="PROSITE" id="PS50949"/>
    </source>
</evidence>
<dbReference type="Pfam" id="PF07729">
    <property type="entry name" value="FCD"/>
    <property type="match status" value="1"/>
</dbReference>
<dbReference type="PANTHER" id="PTHR43537:SF24">
    <property type="entry name" value="GLUCONATE OPERON TRANSCRIPTIONAL REPRESSOR"/>
    <property type="match status" value="1"/>
</dbReference>
<gene>
    <name evidence="5" type="ORF">QBE54_02245</name>
</gene>
<evidence type="ECO:0000313" key="5">
    <source>
        <dbReference type="EMBL" id="WZL76574.1"/>
    </source>
</evidence>
<dbReference type="InterPro" id="IPR000524">
    <property type="entry name" value="Tscrpt_reg_HTH_GntR"/>
</dbReference>
<evidence type="ECO:0000256" key="1">
    <source>
        <dbReference type="ARBA" id="ARBA00023015"/>
    </source>
</evidence>
<organism evidence="5 6">
    <name type="scientific">Thermatribacter velox</name>
    <dbReference type="NCBI Taxonomy" id="3039681"/>
    <lineage>
        <taxon>Bacteria</taxon>
        <taxon>Pseudomonadati</taxon>
        <taxon>Atribacterota</taxon>
        <taxon>Atribacteria</taxon>
        <taxon>Atribacterales</taxon>
        <taxon>Thermatribacteraceae</taxon>
        <taxon>Thermatribacter</taxon>
    </lineage>
</organism>
<accession>A0ABZ2YC44</accession>
<sequence>MENKKKEPVQARMAMIFEAESGNTLSNKIYEILLNKIINGEIKPGTRLIERDLAEEFGVSRTPIREALNKLAKDDLIEVMPHRGAYVKGLKAKDIVEIYDIRASLERLALRLAIPSIPSSEIKRLKYMVKHNSSNTTENEIQHLVSMDREFHRLIASYCDNRRLVAMLENLANVVNVFRIMDAPIEDRAKKALQEHLAILDAIEKRDVELACKLITEHIEASKQSILRHFGHILR</sequence>
<reference evidence="5 6" key="1">
    <citation type="submission" date="2023-03" db="EMBL/GenBank/DDBJ databases">
        <title>Novel Species.</title>
        <authorList>
            <person name="Ma S."/>
        </authorList>
    </citation>
    <scope>NUCLEOTIDE SEQUENCE [LARGE SCALE GENOMIC DNA]</scope>
    <source>
        <strain evidence="5 6">B11</strain>
    </source>
</reference>
<dbReference type="Gene3D" id="1.20.120.530">
    <property type="entry name" value="GntR ligand-binding domain-like"/>
    <property type="match status" value="1"/>
</dbReference>
<dbReference type="RefSeq" id="WP_369018738.1">
    <property type="nucleotide sequence ID" value="NZ_CP121689.1"/>
</dbReference>
<dbReference type="PROSITE" id="PS50949">
    <property type="entry name" value="HTH_GNTR"/>
    <property type="match status" value="1"/>
</dbReference>
<name>A0ABZ2YC44_9BACT</name>
<dbReference type="CDD" id="cd07377">
    <property type="entry name" value="WHTH_GntR"/>
    <property type="match status" value="1"/>
</dbReference>
<protein>
    <submittedName>
        <fullName evidence="5">GntR family transcriptional regulator</fullName>
    </submittedName>
</protein>
<evidence type="ECO:0000313" key="6">
    <source>
        <dbReference type="Proteomes" id="UP001461341"/>
    </source>
</evidence>
<dbReference type="SMART" id="SM00345">
    <property type="entry name" value="HTH_GNTR"/>
    <property type="match status" value="1"/>
</dbReference>